<dbReference type="Proteomes" id="UP000188235">
    <property type="component" value="Chromosome"/>
</dbReference>
<keyword evidence="7" id="KW-0233">DNA recombination</keyword>
<evidence type="ECO:0000313" key="13">
    <source>
        <dbReference type="Proteomes" id="UP000188235"/>
    </source>
</evidence>
<keyword evidence="2" id="KW-0963">Cytoplasm</keyword>
<evidence type="ECO:0008006" key="14">
    <source>
        <dbReference type="Google" id="ProtNLM"/>
    </source>
</evidence>
<dbReference type="PANTHER" id="PTHR30349">
    <property type="entry name" value="PHAGE INTEGRASE-RELATED"/>
    <property type="match status" value="1"/>
</dbReference>
<gene>
    <name evidence="12" type="ORF">BW733_10980</name>
</gene>
<proteinExistence type="predicted"/>
<evidence type="ECO:0000256" key="7">
    <source>
        <dbReference type="ARBA" id="ARBA00023172"/>
    </source>
</evidence>
<feature type="domain" description="Core-binding (CB)" evidence="11">
    <location>
        <begin position="2"/>
        <end position="79"/>
    </location>
</feature>
<feature type="domain" description="Tyr recombinase" evidence="10">
    <location>
        <begin position="100"/>
        <end position="297"/>
    </location>
</feature>
<organism evidence="12 13">
    <name type="scientific">Tessaracoccus flavescens</name>
    <dbReference type="NCBI Taxonomy" id="399497"/>
    <lineage>
        <taxon>Bacteria</taxon>
        <taxon>Bacillati</taxon>
        <taxon>Actinomycetota</taxon>
        <taxon>Actinomycetes</taxon>
        <taxon>Propionibacteriales</taxon>
        <taxon>Propionibacteriaceae</taxon>
        <taxon>Tessaracoccus</taxon>
    </lineage>
</organism>
<keyword evidence="5" id="KW-0229">DNA integration</keyword>
<evidence type="ECO:0000256" key="6">
    <source>
        <dbReference type="ARBA" id="ARBA00023125"/>
    </source>
</evidence>
<comment type="subcellular location">
    <subcellularLocation>
        <location evidence="1">Cytoplasm</location>
    </subcellularLocation>
</comment>
<evidence type="ECO:0000256" key="5">
    <source>
        <dbReference type="ARBA" id="ARBA00022908"/>
    </source>
</evidence>
<dbReference type="GO" id="GO:0007059">
    <property type="term" value="P:chromosome segregation"/>
    <property type="evidence" value="ECO:0007669"/>
    <property type="project" value="UniProtKB-KW"/>
</dbReference>
<dbReference type="InterPro" id="IPR013762">
    <property type="entry name" value="Integrase-like_cat_sf"/>
</dbReference>
<dbReference type="GO" id="GO:0005737">
    <property type="term" value="C:cytoplasm"/>
    <property type="evidence" value="ECO:0007669"/>
    <property type="project" value="UniProtKB-SubCell"/>
</dbReference>
<dbReference type="InterPro" id="IPR002104">
    <property type="entry name" value="Integrase_catalytic"/>
</dbReference>
<evidence type="ECO:0000259" key="10">
    <source>
        <dbReference type="PROSITE" id="PS51898"/>
    </source>
</evidence>
<dbReference type="SUPFAM" id="SSF56349">
    <property type="entry name" value="DNA breaking-rejoining enzymes"/>
    <property type="match status" value="1"/>
</dbReference>
<accession>A0A1Q2D2I9</accession>
<dbReference type="KEGG" id="tfa:BW733_10980"/>
<evidence type="ECO:0000256" key="9">
    <source>
        <dbReference type="PROSITE-ProRule" id="PRU01248"/>
    </source>
</evidence>
<dbReference type="PANTHER" id="PTHR30349:SF77">
    <property type="entry name" value="TYROSINE RECOMBINASE XERC"/>
    <property type="match status" value="1"/>
</dbReference>
<evidence type="ECO:0000313" key="12">
    <source>
        <dbReference type="EMBL" id="AQP52576.1"/>
    </source>
</evidence>
<evidence type="ECO:0000256" key="2">
    <source>
        <dbReference type="ARBA" id="ARBA00022490"/>
    </source>
</evidence>
<dbReference type="GO" id="GO:0006310">
    <property type="term" value="P:DNA recombination"/>
    <property type="evidence" value="ECO:0007669"/>
    <property type="project" value="UniProtKB-KW"/>
</dbReference>
<name>A0A1Q2D2I9_9ACTN</name>
<reference evidence="12 13" key="1">
    <citation type="journal article" date="2008" name="Int. J. Syst. Evol. Microbiol.">
        <title>Tessaracoccus flavescens sp. nov., isolated from marine sediment.</title>
        <authorList>
            <person name="Lee D.W."/>
            <person name="Lee S.D."/>
        </authorList>
    </citation>
    <scope>NUCLEOTIDE SEQUENCE [LARGE SCALE GENOMIC DNA]</scope>
    <source>
        <strain evidence="12 13">SST-39T</strain>
    </source>
</reference>
<keyword evidence="3" id="KW-0132">Cell division</keyword>
<keyword evidence="6 9" id="KW-0238">DNA-binding</keyword>
<protein>
    <recommendedName>
        <fullName evidence="14">Integrase</fullName>
    </recommendedName>
</protein>
<sequence length="309" mass="33917">MDAMSDLVGQYLRVRRALGYKLNNAEDILNRFVAYLEVRDADRVSVADAVGFATAPPARTARTQALRLSAVRCFTRWAHCQDPSIEVPPARLLPARPSRVAPYIYTAEQLDALLEATGRLQPPERAATYQTLIGLMAATGIRTGEAIGLDTSSFDPHAGILTVTGKYGKRRMLPLHSTVADALTGYLKQRRHLPGAHSDHALLVSTRGTRLHLSTVHATFRPLTAEAGLGTASSACRHRLHDLRHTFAVSTMLDAYRRGDDPAVVLPVLSTWLGHTEPRDTYWYLTGTAELLEAAATRLDTTDEERALT</sequence>
<evidence type="ECO:0000256" key="8">
    <source>
        <dbReference type="ARBA" id="ARBA00023306"/>
    </source>
</evidence>
<dbReference type="AlphaFoldDB" id="A0A1Q2D2I9"/>
<dbReference type="PROSITE" id="PS51900">
    <property type="entry name" value="CB"/>
    <property type="match status" value="1"/>
</dbReference>
<dbReference type="GO" id="GO:0015074">
    <property type="term" value="P:DNA integration"/>
    <property type="evidence" value="ECO:0007669"/>
    <property type="project" value="UniProtKB-KW"/>
</dbReference>
<evidence type="ECO:0000259" key="11">
    <source>
        <dbReference type="PROSITE" id="PS51900"/>
    </source>
</evidence>
<dbReference type="GO" id="GO:0003677">
    <property type="term" value="F:DNA binding"/>
    <property type="evidence" value="ECO:0007669"/>
    <property type="project" value="UniProtKB-UniRule"/>
</dbReference>
<keyword evidence="4" id="KW-0159">Chromosome partition</keyword>
<evidence type="ECO:0000256" key="1">
    <source>
        <dbReference type="ARBA" id="ARBA00004496"/>
    </source>
</evidence>
<dbReference type="InterPro" id="IPR044068">
    <property type="entry name" value="CB"/>
</dbReference>
<dbReference type="InterPro" id="IPR011010">
    <property type="entry name" value="DNA_brk_join_enz"/>
</dbReference>
<evidence type="ECO:0000256" key="3">
    <source>
        <dbReference type="ARBA" id="ARBA00022618"/>
    </source>
</evidence>
<dbReference type="InterPro" id="IPR050090">
    <property type="entry name" value="Tyrosine_recombinase_XerCD"/>
</dbReference>
<keyword evidence="13" id="KW-1185">Reference proteome</keyword>
<evidence type="ECO:0000256" key="4">
    <source>
        <dbReference type="ARBA" id="ARBA00022829"/>
    </source>
</evidence>
<keyword evidence="8" id="KW-0131">Cell cycle</keyword>
<dbReference type="EMBL" id="CP019607">
    <property type="protein sequence ID" value="AQP52576.1"/>
    <property type="molecule type" value="Genomic_DNA"/>
</dbReference>
<dbReference type="Gene3D" id="1.10.443.10">
    <property type="entry name" value="Intergrase catalytic core"/>
    <property type="match status" value="1"/>
</dbReference>
<dbReference type="STRING" id="399497.BW733_10980"/>
<dbReference type="GO" id="GO:0051301">
    <property type="term" value="P:cell division"/>
    <property type="evidence" value="ECO:0007669"/>
    <property type="project" value="UniProtKB-KW"/>
</dbReference>
<dbReference type="Pfam" id="PF00589">
    <property type="entry name" value="Phage_integrase"/>
    <property type="match status" value="1"/>
</dbReference>
<dbReference type="PROSITE" id="PS51898">
    <property type="entry name" value="TYR_RECOMBINASE"/>
    <property type="match status" value="1"/>
</dbReference>